<evidence type="ECO:0000313" key="1">
    <source>
        <dbReference type="EMBL" id="VAW23974.1"/>
    </source>
</evidence>
<dbReference type="AlphaFoldDB" id="A0A3B0UVA3"/>
<gene>
    <name evidence="1" type="ORF">MNBD_BACTEROID04-1135</name>
</gene>
<name>A0A3B0UVA3_9ZZZZ</name>
<dbReference type="EMBL" id="UOER01000225">
    <property type="protein sequence ID" value="VAW23974.1"/>
    <property type="molecule type" value="Genomic_DNA"/>
</dbReference>
<dbReference type="Pfam" id="PF04237">
    <property type="entry name" value="YjbR"/>
    <property type="match status" value="1"/>
</dbReference>
<dbReference type="SUPFAM" id="SSF142906">
    <property type="entry name" value="YjbR-like"/>
    <property type="match status" value="1"/>
</dbReference>
<protein>
    <recommendedName>
        <fullName evidence="2">MmcQ-like protein</fullName>
    </recommendedName>
</protein>
<evidence type="ECO:0008006" key="2">
    <source>
        <dbReference type="Google" id="ProtNLM"/>
    </source>
</evidence>
<dbReference type="InterPro" id="IPR038056">
    <property type="entry name" value="YjbR-like_sf"/>
</dbReference>
<accession>A0A3B0UVA3</accession>
<dbReference type="InterPro" id="IPR007351">
    <property type="entry name" value="YjbR"/>
</dbReference>
<dbReference type="Gene3D" id="3.90.1150.30">
    <property type="match status" value="1"/>
</dbReference>
<dbReference type="PANTHER" id="PTHR35145:SF1">
    <property type="entry name" value="CYTOPLASMIC PROTEIN"/>
    <property type="match status" value="1"/>
</dbReference>
<sequence length="118" mass="13606">MNIEAFRDCCLSKKYVTESFPFDEKTLVFKVAGKMFALSGLEQQPSTVNLKCNPEKSIELREQYNDIIEGFHMSKKHWNTINIEGDLPTGFIKELIDHSYNLVVNGMTKKVQRELGFI</sequence>
<dbReference type="InterPro" id="IPR058532">
    <property type="entry name" value="YjbR/MT2646/Rv2570-like"/>
</dbReference>
<proteinExistence type="predicted"/>
<dbReference type="PANTHER" id="PTHR35145">
    <property type="entry name" value="CYTOPLASMIC PROTEIN-RELATED"/>
    <property type="match status" value="1"/>
</dbReference>
<reference evidence="1" key="1">
    <citation type="submission" date="2018-06" db="EMBL/GenBank/DDBJ databases">
        <authorList>
            <person name="Zhirakovskaya E."/>
        </authorList>
    </citation>
    <scope>NUCLEOTIDE SEQUENCE</scope>
</reference>
<organism evidence="1">
    <name type="scientific">hydrothermal vent metagenome</name>
    <dbReference type="NCBI Taxonomy" id="652676"/>
    <lineage>
        <taxon>unclassified sequences</taxon>
        <taxon>metagenomes</taxon>
        <taxon>ecological metagenomes</taxon>
    </lineage>
</organism>